<dbReference type="Gene3D" id="3.30.390.80">
    <property type="entry name" value="DNA repair protein Rad52/59/22"/>
    <property type="match status" value="1"/>
</dbReference>
<protein>
    <submittedName>
        <fullName evidence="4">Rad52/22 family double-strand break repair protein</fullName>
    </submittedName>
</protein>
<dbReference type="GO" id="GO:0006310">
    <property type="term" value="P:DNA recombination"/>
    <property type="evidence" value="ECO:0007669"/>
    <property type="project" value="UniProtKB-ARBA"/>
</dbReference>
<sequence>MDYKQLTRPFGKDQIKIRQGRKNMSYYYVPSQHVVERLNEIGTFNWHFTIKESKQINEEVVVLGSLTIMGNTKEAYGSAPIDDKKSVGDSFKTASALALTKAASLFGIPCVFHTKIQDNKQNTHNYPQMPTSQTNNAQPNACMDCGLIISEAEVQFSKKYAHTYKNKILCKECQQNYRNVRRVK</sequence>
<dbReference type="EMBL" id="FNDE01000002">
    <property type="protein sequence ID" value="SDG74271.1"/>
    <property type="molecule type" value="Genomic_DNA"/>
</dbReference>
<dbReference type="AlphaFoldDB" id="A0A1G7WQN8"/>
<organism evidence="4 5">
    <name type="scientific">Aneurinibacillus thermoaerophilus</name>
    <dbReference type="NCBI Taxonomy" id="143495"/>
    <lineage>
        <taxon>Bacteria</taxon>
        <taxon>Bacillati</taxon>
        <taxon>Bacillota</taxon>
        <taxon>Bacilli</taxon>
        <taxon>Bacillales</taxon>
        <taxon>Paenibacillaceae</taxon>
        <taxon>Aneurinibacillus group</taxon>
        <taxon>Aneurinibacillus</taxon>
    </lineage>
</organism>
<accession>A0A1G7WQN8</accession>
<dbReference type="Proteomes" id="UP000198956">
    <property type="component" value="Unassembled WGS sequence"/>
</dbReference>
<dbReference type="GO" id="GO:0006302">
    <property type="term" value="P:double-strand break repair"/>
    <property type="evidence" value="ECO:0007669"/>
    <property type="project" value="UniProtKB-ARBA"/>
</dbReference>
<dbReference type="InterPro" id="IPR042525">
    <property type="entry name" value="Rad52_Rad59_Rad22_sf"/>
</dbReference>
<proteinExistence type="inferred from homology"/>
<gene>
    <name evidence="4" type="ORF">SAMN04489735_100269</name>
</gene>
<name>A0A1G7WQN8_ANETH</name>
<evidence type="ECO:0000256" key="2">
    <source>
        <dbReference type="ARBA" id="ARBA00022763"/>
    </source>
</evidence>
<reference evidence="4 5" key="1">
    <citation type="submission" date="2016-10" db="EMBL/GenBank/DDBJ databases">
        <authorList>
            <person name="de Groot N.N."/>
        </authorList>
    </citation>
    <scope>NUCLEOTIDE SEQUENCE [LARGE SCALE GENOMIC DNA]</scope>
    <source>
        <strain evidence="4 5">L 420-91</strain>
    </source>
</reference>
<dbReference type="OrthoDB" id="5419216at2"/>
<evidence type="ECO:0000313" key="4">
    <source>
        <dbReference type="EMBL" id="SDG74271.1"/>
    </source>
</evidence>
<keyword evidence="2" id="KW-0227">DNA damage</keyword>
<dbReference type="RefSeq" id="WP_091259743.1">
    <property type="nucleotide sequence ID" value="NZ_FNDE01000002.1"/>
</dbReference>
<evidence type="ECO:0000256" key="1">
    <source>
        <dbReference type="ARBA" id="ARBA00006638"/>
    </source>
</evidence>
<dbReference type="Pfam" id="PF04098">
    <property type="entry name" value="Rad52_Rad22"/>
    <property type="match status" value="1"/>
</dbReference>
<dbReference type="InterPro" id="IPR041247">
    <property type="entry name" value="Rad52_fam"/>
</dbReference>
<dbReference type="SUPFAM" id="SSF54768">
    <property type="entry name" value="dsRNA-binding domain-like"/>
    <property type="match status" value="1"/>
</dbReference>
<evidence type="ECO:0000256" key="3">
    <source>
        <dbReference type="ARBA" id="ARBA00023204"/>
    </source>
</evidence>
<comment type="similarity">
    <text evidence="1">Belongs to the RAD52 family.</text>
</comment>
<keyword evidence="3" id="KW-0234">DNA repair</keyword>
<evidence type="ECO:0000313" key="5">
    <source>
        <dbReference type="Proteomes" id="UP000198956"/>
    </source>
</evidence>